<feature type="region of interest" description="Disordered" evidence="1">
    <location>
        <begin position="19"/>
        <end position="94"/>
    </location>
</feature>
<evidence type="ECO:0000256" key="2">
    <source>
        <dbReference type="SAM" id="SignalP"/>
    </source>
</evidence>
<evidence type="ECO:0000313" key="3">
    <source>
        <dbReference type="EMBL" id="KRR20232.1"/>
    </source>
</evidence>
<gene>
    <name evidence="3" type="ORF">CQ14_23115</name>
</gene>
<sequence length="94" mass="9069">MKRVAAAILAAVIGVSAASAQTTAASGTKEETACTTSPSAASGQGEEKTSNSQTVGKSAVLPDAGGANSAAPTVQSGDKPLKVSPDCPPDSKPK</sequence>
<organism evidence="3 4">
    <name type="scientific">Bradyrhizobium lablabi</name>
    <dbReference type="NCBI Taxonomy" id="722472"/>
    <lineage>
        <taxon>Bacteria</taxon>
        <taxon>Pseudomonadati</taxon>
        <taxon>Pseudomonadota</taxon>
        <taxon>Alphaproteobacteria</taxon>
        <taxon>Hyphomicrobiales</taxon>
        <taxon>Nitrobacteraceae</taxon>
        <taxon>Bradyrhizobium</taxon>
    </lineage>
</organism>
<dbReference type="EMBL" id="LLYB01000090">
    <property type="protein sequence ID" value="KRR20232.1"/>
    <property type="molecule type" value="Genomic_DNA"/>
</dbReference>
<evidence type="ECO:0008006" key="5">
    <source>
        <dbReference type="Google" id="ProtNLM"/>
    </source>
</evidence>
<dbReference type="RefSeq" id="WP_057860774.1">
    <property type="nucleotide sequence ID" value="NZ_LLYB01000090.1"/>
</dbReference>
<feature type="chain" id="PRO_5006444162" description="Secreted protein" evidence="2">
    <location>
        <begin position="21"/>
        <end position="94"/>
    </location>
</feature>
<dbReference type="Proteomes" id="UP000051660">
    <property type="component" value="Unassembled WGS sequence"/>
</dbReference>
<name>A0A0R3MIR2_9BRAD</name>
<protein>
    <recommendedName>
        <fullName evidence="5">Secreted protein</fullName>
    </recommendedName>
</protein>
<keyword evidence="2" id="KW-0732">Signal</keyword>
<evidence type="ECO:0000256" key="1">
    <source>
        <dbReference type="SAM" id="MobiDB-lite"/>
    </source>
</evidence>
<feature type="compositionally biased region" description="Polar residues" evidence="1">
    <location>
        <begin position="33"/>
        <end position="42"/>
    </location>
</feature>
<accession>A0A0R3MIR2</accession>
<dbReference type="AlphaFoldDB" id="A0A0R3MIR2"/>
<evidence type="ECO:0000313" key="4">
    <source>
        <dbReference type="Proteomes" id="UP000051660"/>
    </source>
</evidence>
<feature type="signal peptide" evidence="2">
    <location>
        <begin position="1"/>
        <end position="20"/>
    </location>
</feature>
<proteinExistence type="predicted"/>
<reference evidence="3 4" key="1">
    <citation type="submission" date="2014-03" db="EMBL/GenBank/DDBJ databases">
        <title>Bradyrhizobium valentinum sp. nov., isolated from effective nodules of Lupinus mariae-josephae, a lupine endemic of basic-lime soils in Eastern Spain.</title>
        <authorList>
            <person name="Duran D."/>
            <person name="Rey L."/>
            <person name="Navarro A."/>
            <person name="Busquets A."/>
            <person name="Imperial J."/>
            <person name="Ruiz-Argueso T."/>
        </authorList>
    </citation>
    <scope>NUCLEOTIDE SEQUENCE [LARGE SCALE GENOMIC DNA]</scope>
    <source>
        <strain evidence="3 4">CCBAU 23086</strain>
    </source>
</reference>
<dbReference type="OrthoDB" id="8252475at2"/>
<comment type="caution">
    <text evidence="3">The sequence shown here is derived from an EMBL/GenBank/DDBJ whole genome shotgun (WGS) entry which is preliminary data.</text>
</comment>